<keyword evidence="2" id="KW-1185">Reference proteome</keyword>
<accession>A0ACC0Q8Z3</accession>
<dbReference type="EMBL" id="CM046388">
    <property type="protein sequence ID" value="KAI8573921.1"/>
    <property type="molecule type" value="Genomic_DNA"/>
</dbReference>
<evidence type="ECO:0000313" key="2">
    <source>
        <dbReference type="Proteomes" id="UP001062846"/>
    </source>
</evidence>
<organism evidence="1 2">
    <name type="scientific">Rhododendron molle</name>
    <name type="common">Chinese azalea</name>
    <name type="synonym">Azalea mollis</name>
    <dbReference type="NCBI Taxonomy" id="49168"/>
    <lineage>
        <taxon>Eukaryota</taxon>
        <taxon>Viridiplantae</taxon>
        <taxon>Streptophyta</taxon>
        <taxon>Embryophyta</taxon>
        <taxon>Tracheophyta</taxon>
        <taxon>Spermatophyta</taxon>
        <taxon>Magnoliopsida</taxon>
        <taxon>eudicotyledons</taxon>
        <taxon>Gunneridae</taxon>
        <taxon>Pentapetalae</taxon>
        <taxon>asterids</taxon>
        <taxon>Ericales</taxon>
        <taxon>Ericaceae</taxon>
        <taxon>Ericoideae</taxon>
        <taxon>Rhodoreae</taxon>
        <taxon>Rhododendron</taxon>
    </lineage>
</organism>
<dbReference type="Proteomes" id="UP001062846">
    <property type="component" value="Chromosome 1"/>
</dbReference>
<name>A0ACC0Q8Z3_RHOML</name>
<protein>
    <submittedName>
        <fullName evidence="1">Uncharacterized protein</fullName>
    </submittedName>
</protein>
<comment type="caution">
    <text evidence="1">The sequence shown here is derived from an EMBL/GenBank/DDBJ whole genome shotgun (WGS) entry which is preliminary data.</text>
</comment>
<sequence length="210" mass="23356">MAVDENQFVYNGFNGAHIHLDGVAKIHSKGPLQLTNDSKHQIGRAFYQLPVRFHTSSSTLNQDLSFSTHFVFAIVPEITNLSCCGMAFPISPSMDFTHAVGGDQYFGLLYSSNNGLPSNHILAIELDTLTNPEFNDINDNHVGIDVNSLVSNVSTTNMYYFNREQIKQSLQLGATIFLVGASIKVGKHKASKFHSFFHFLIKENPFSELQ</sequence>
<evidence type="ECO:0000313" key="1">
    <source>
        <dbReference type="EMBL" id="KAI8573921.1"/>
    </source>
</evidence>
<proteinExistence type="predicted"/>
<gene>
    <name evidence="1" type="ORF">RHMOL_Rhmol01G0313400</name>
</gene>
<reference evidence="1" key="1">
    <citation type="submission" date="2022-02" db="EMBL/GenBank/DDBJ databases">
        <title>Plant Genome Project.</title>
        <authorList>
            <person name="Zhang R.-G."/>
        </authorList>
    </citation>
    <scope>NUCLEOTIDE SEQUENCE</scope>
    <source>
        <strain evidence="1">AT1</strain>
    </source>
</reference>